<evidence type="ECO:0000313" key="3">
    <source>
        <dbReference type="Proteomes" id="UP000276133"/>
    </source>
</evidence>
<protein>
    <submittedName>
        <fullName evidence="2">Uncharacterized protein</fullName>
    </submittedName>
</protein>
<dbReference type="EMBL" id="REGN01004406">
    <property type="protein sequence ID" value="RNA17669.1"/>
    <property type="molecule type" value="Genomic_DNA"/>
</dbReference>
<dbReference type="Proteomes" id="UP000276133">
    <property type="component" value="Unassembled WGS sequence"/>
</dbReference>
<gene>
    <name evidence="2" type="ORF">BpHYR1_044877</name>
</gene>
<accession>A0A3M7R2H2</accession>
<keyword evidence="1" id="KW-0812">Transmembrane</keyword>
<feature type="transmembrane region" description="Helical" evidence="1">
    <location>
        <begin position="21"/>
        <end position="40"/>
    </location>
</feature>
<keyword evidence="3" id="KW-1185">Reference proteome</keyword>
<keyword evidence="1" id="KW-0472">Membrane</keyword>
<reference evidence="2 3" key="1">
    <citation type="journal article" date="2018" name="Sci. Rep.">
        <title>Genomic signatures of local adaptation to the degree of environmental predictability in rotifers.</title>
        <authorList>
            <person name="Franch-Gras L."/>
            <person name="Hahn C."/>
            <person name="Garcia-Roger E.M."/>
            <person name="Carmona M.J."/>
            <person name="Serra M."/>
            <person name="Gomez A."/>
        </authorList>
    </citation>
    <scope>NUCLEOTIDE SEQUENCE [LARGE SCALE GENOMIC DNA]</scope>
    <source>
        <strain evidence="2">HYR1</strain>
    </source>
</reference>
<comment type="caution">
    <text evidence="2">The sequence shown here is derived from an EMBL/GenBank/DDBJ whole genome shotgun (WGS) entry which is preliminary data.</text>
</comment>
<evidence type="ECO:0000256" key="1">
    <source>
        <dbReference type="SAM" id="Phobius"/>
    </source>
</evidence>
<sequence>MISTKYIFSLETSGFSNDIKIAAFIFIDIAFPCSSLIIFFKKQTFIVFICAGFSNLQHAQIT</sequence>
<name>A0A3M7R2H2_BRAPC</name>
<organism evidence="2 3">
    <name type="scientific">Brachionus plicatilis</name>
    <name type="common">Marine rotifer</name>
    <name type="synonym">Brachionus muelleri</name>
    <dbReference type="NCBI Taxonomy" id="10195"/>
    <lineage>
        <taxon>Eukaryota</taxon>
        <taxon>Metazoa</taxon>
        <taxon>Spiralia</taxon>
        <taxon>Gnathifera</taxon>
        <taxon>Rotifera</taxon>
        <taxon>Eurotatoria</taxon>
        <taxon>Monogononta</taxon>
        <taxon>Pseudotrocha</taxon>
        <taxon>Ploima</taxon>
        <taxon>Brachionidae</taxon>
        <taxon>Brachionus</taxon>
    </lineage>
</organism>
<proteinExistence type="predicted"/>
<keyword evidence="1" id="KW-1133">Transmembrane helix</keyword>
<dbReference type="AlphaFoldDB" id="A0A3M7R2H2"/>
<evidence type="ECO:0000313" key="2">
    <source>
        <dbReference type="EMBL" id="RNA17669.1"/>
    </source>
</evidence>